<dbReference type="InterPro" id="IPR033649">
    <property type="entry name" value="MtLigD_Pol-like"/>
</dbReference>
<dbReference type="PANTHER" id="PTHR42705:SF2">
    <property type="entry name" value="BIFUNCTIONAL NON-HOMOLOGOUS END JOINING PROTEIN LIGD"/>
    <property type="match status" value="1"/>
</dbReference>
<organism evidence="25 26">
    <name type="scientific">Patulibacter brassicae</name>
    <dbReference type="NCBI Taxonomy" id="1705717"/>
    <lineage>
        <taxon>Bacteria</taxon>
        <taxon>Bacillati</taxon>
        <taxon>Actinomycetota</taxon>
        <taxon>Thermoleophilia</taxon>
        <taxon>Solirubrobacterales</taxon>
        <taxon>Patulibacteraceae</taxon>
        <taxon>Patulibacter</taxon>
    </lineage>
</organism>
<comment type="similarity">
    <text evidence="22">In the N-terminal section; belongs to the LigD polymerase family.</text>
</comment>
<keyword evidence="3 25" id="KW-0436">Ligase</keyword>
<keyword evidence="16" id="KW-0234">DNA repair</keyword>
<evidence type="ECO:0000256" key="7">
    <source>
        <dbReference type="ARBA" id="ARBA00022723"/>
    </source>
</evidence>
<evidence type="ECO:0000256" key="22">
    <source>
        <dbReference type="ARBA" id="ARBA00049990"/>
    </source>
</evidence>
<dbReference type="NCBIfam" id="TIGR02777">
    <property type="entry name" value="LigD_PE_dom"/>
    <property type="match status" value="1"/>
</dbReference>
<evidence type="ECO:0000256" key="13">
    <source>
        <dbReference type="ARBA" id="ARBA00022932"/>
    </source>
</evidence>
<evidence type="ECO:0000256" key="5">
    <source>
        <dbReference type="ARBA" id="ARBA00022695"/>
    </source>
</evidence>
<evidence type="ECO:0000256" key="12">
    <source>
        <dbReference type="ARBA" id="ARBA00022840"/>
    </source>
</evidence>
<dbReference type="PANTHER" id="PTHR42705">
    <property type="entry name" value="BIFUNCTIONAL NON-HOMOLOGOUS END JOINING PROTEIN LIGD"/>
    <property type="match status" value="1"/>
</dbReference>
<dbReference type="SUPFAM" id="SSF50249">
    <property type="entry name" value="Nucleic acid-binding proteins"/>
    <property type="match status" value="1"/>
</dbReference>
<keyword evidence="8" id="KW-0547">Nucleotide-binding</keyword>
<feature type="compositionally biased region" description="Basic and acidic residues" evidence="23">
    <location>
        <begin position="1"/>
        <end position="14"/>
    </location>
</feature>
<dbReference type="Gene3D" id="3.90.920.10">
    <property type="entry name" value="DNA primase, PRIM domain"/>
    <property type="match status" value="1"/>
</dbReference>
<dbReference type="EC" id="6.5.1.1" evidence="2"/>
<feature type="compositionally biased region" description="Acidic residues" evidence="23">
    <location>
        <begin position="503"/>
        <end position="516"/>
    </location>
</feature>
<dbReference type="InterPro" id="IPR014144">
    <property type="entry name" value="LigD_PE_domain"/>
</dbReference>
<dbReference type="InterPro" id="IPR012340">
    <property type="entry name" value="NA-bd_OB-fold"/>
</dbReference>
<keyword evidence="15" id="KW-0233">DNA recombination</keyword>
<comment type="similarity">
    <text evidence="21">In the C-terminal section; belongs to the ATP-dependent DNA ligase family.</text>
</comment>
<evidence type="ECO:0000259" key="24">
    <source>
        <dbReference type="PROSITE" id="PS50160"/>
    </source>
</evidence>
<dbReference type="Gene3D" id="3.30.1490.70">
    <property type="match status" value="1"/>
</dbReference>
<dbReference type="PROSITE" id="PS50160">
    <property type="entry name" value="DNA_LIGASE_A3"/>
    <property type="match status" value="1"/>
</dbReference>
<keyword evidence="14" id="KW-0238">DNA-binding</keyword>
<feature type="region of interest" description="Disordered" evidence="23">
    <location>
        <begin position="494"/>
        <end position="535"/>
    </location>
</feature>
<dbReference type="InterPro" id="IPR052171">
    <property type="entry name" value="NHEJ_LigD"/>
</dbReference>
<accession>A0ABU4VIL5</accession>
<comment type="catalytic activity">
    <reaction evidence="20">
        <text>ATP + (deoxyribonucleotide)n-3'-hydroxyl + 5'-phospho-(deoxyribonucleotide)m = (deoxyribonucleotide)n+m + AMP + diphosphate.</text>
        <dbReference type="EC" id="6.5.1.1"/>
    </reaction>
</comment>
<keyword evidence="13" id="KW-0239">DNA-directed DNA polymerase</keyword>
<evidence type="ECO:0000256" key="6">
    <source>
        <dbReference type="ARBA" id="ARBA00022722"/>
    </source>
</evidence>
<dbReference type="NCBIfam" id="TIGR02779">
    <property type="entry name" value="NHEJ_ligase_lig"/>
    <property type="match status" value="1"/>
</dbReference>
<evidence type="ECO:0000256" key="15">
    <source>
        <dbReference type="ARBA" id="ARBA00023172"/>
    </source>
</evidence>
<dbReference type="Pfam" id="PF01068">
    <property type="entry name" value="DNA_ligase_A_M"/>
    <property type="match status" value="1"/>
</dbReference>
<evidence type="ECO:0000256" key="9">
    <source>
        <dbReference type="ARBA" id="ARBA00022763"/>
    </source>
</evidence>
<dbReference type="Gene3D" id="3.30.470.30">
    <property type="entry name" value="DNA ligase/mRNA capping enzyme"/>
    <property type="match status" value="1"/>
</dbReference>
<evidence type="ECO:0000256" key="8">
    <source>
        <dbReference type="ARBA" id="ARBA00022741"/>
    </source>
</evidence>
<dbReference type="EMBL" id="JAXAVX010000003">
    <property type="protein sequence ID" value="MDX8151529.1"/>
    <property type="molecule type" value="Genomic_DNA"/>
</dbReference>
<evidence type="ECO:0000256" key="18">
    <source>
        <dbReference type="ARBA" id="ARBA00023268"/>
    </source>
</evidence>
<reference evidence="25 26" key="1">
    <citation type="submission" date="2023-11" db="EMBL/GenBank/DDBJ databases">
        <authorList>
            <person name="Xu M."/>
            <person name="Jiang T."/>
        </authorList>
    </citation>
    <scope>NUCLEOTIDE SEQUENCE [LARGE SCALE GENOMIC DNA]</scope>
    <source>
        <strain evidence="25 26">SD</strain>
    </source>
</reference>
<dbReference type="Proteomes" id="UP001277761">
    <property type="component" value="Unassembled WGS sequence"/>
</dbReference>
<keyword evidence="4" id="KW-0808">Transferase</keyword>
<dbReference type="SUPFAM" id="SSF56091">
    <property type="entry name" value="DNA ligase/mRNA capping enzyme, catalytic domain"/>
    <property type="match status" value="1"/>
</dbReference>
<evidence type="ECO:0000313" key="25">
    <source>
        <dbReference type="EMBL" id="MDX8151529.1"/>
    </source>
</evidence>
<protein>
    <recommendedName>
        <fullName evidence="2">DNA ligase (ATP)</fullName>
        <ecNumber evidence="2">6.5.1.1</ecNumber>
    </recommendedName>
    <alternativeName>
        <fullName evidence="19">NHEJ DNA polymerase</fullName>
    </alternativeName>
</protein>
<dbReference type="InterPro" id="IPR012310">
    <property type="entry name" value="DNA_ligase_ATP-dep_cent"/>
</dbReference>
<evidence type="ECO:0000256" key="19">
    <source>
        <dbReference type="ARBA" id="ARBA00029943"/>
    </source>
</evidence>
<dbReference type="GO" id="GO:0003910">
    <property type="term" value="F:DNA ligase (ATP) activity"/>
    <property type="evidence" value="ECO:0007669"/>
    <property type="project" value="UniProtKB-EC"/>
</dbReference>
<dbReference type="RefSeq" id="WP_319953685.1">
    <property type="nucleotide sequence ID" value="NZ_JAXAVX010000003.1"/>
</dbReference>
<dbReference type="InterPro" id="IPR012309">
    <property type="entry name" value="DNA_ligase_ATP-dep_C"/>
</dbReference>
<evidence type="ECO:0000256" key="10">
    <source>
        <dbReference type="ARBA" id="ARBA00022801"/>
    </source>
</evidence>
<evidence type="ECO:0000256" key="20">
    <source>
        <dbReference type="ARBA" id="ARBA00034003"/>
    </source>
</evidence>
<keyword evidence="6" id="KW-0540">Nuclease</keyword>
<keyword evidence="11" id="KW-0269">Exonuclease</keyword>
<comment type="caution">
    <text evidence="25">The sequence shown here is derived from an EMBL/GenBank/DDBJ whole genome shotgun (WGS) entry which is preliminary data.</text>
</comment>
<dbReference type="NCBIfam" id="TIGR02776">
    <property type="entry name" value="NHEJ_ligase_prk"/>
    <property type="match status" value="1"/>
</dbReference>
<sequence>MSASLDDYRRKRDFGATPEPSGDPDGGAPTGALAALPRFVVHEHHARRLHWDLRLERDGVLASWAVPNGLPHDPQQNRKAVHTEDHPLEYVDFHGTIPAGSYGAGEMSIWDAGTYETEKWRDDEVIVVFHGERLRGRYVLFQAGKDAKDWLVHRMDPPEDPDAEPMPERLAPMLARTGPLPRDEERWAFEVKWDGLRALVHSRPGRLRVETRTGREVTGAYPELRGINAALSHHEAILDGEVVAFDEDGRPSFAALQPRMAQHGQQLDLRAVRRRTGSRAEIVLLLFDLLWLDGHPLVDLPYAERREQLAALGLEGDHWRVSPSHPGEGRALLEATAAQGLEGVVAKRLDSPYRAGRDGRWRKIKHVLRQELVVGGWTPGGGGRATTFGALQLGVHDAEGALRYCGAVGTGFDEAALGRVLRALREREADASPFAGRQPPKGTRFVVPDLVAEVRFAEWTPDGSIRHSSFLGLRDDVPAAAVVREPTPAEVAAGGAAVVAEPPSDEGEDPVQDAATDDDHPDAASALDALPPSPLELPAQGDAQVEVEGRTLKLTNLHKVLYPEAGLTKGAVIDYYARIAPFVLPHLRDRPTTMKRYPDGVEGKAFFNKHAPSHRPDWVRTTPVPTSRKPEPNDFVVVDDLPTLVWTANLAAIELHPSLSRADPAGVLEGAEDATGVTGPTALVFDLDPGAPATIVECCEVALLLRELLDELGLRSFAKTSGSKGLQLYAPLDPSGRATTYERTKPLAHAIARLLEERHPDLVVSRMTKKLRPGKVLIDWSQNDEHKTTVGAYALRARPRPTASTPVTWEEVAGCAQDGDPDALVFTFTDLLLRVAAHGDLLAPLTTLEQDVPELGGTG</sequence>
<dbReference type="Gene3D" id="2.40.50.140">
    <property type="entry name" value="Nucleic acid-binding proteins"/>
    <property type="match status" value="1"/>
</dbReference>
<evidence type="ECO:0000256" key="2">
    <source>
        <dbReference type="ARBA" id="ARBA00012727"/>
    </source>
</evidence>
<keyword evidence="10" id="KW-0378">Hydrolase</keyword>
<evidence type="ECO:0000256" key="1">
    <source>
        <dbReference type="ARBA" id="ARBA00001936"/>
    </source>
</evidence>
<evidence type="ECO:0000256" key="3">
    <source>
        <dbReference type="ARBA" id="ARBA00022598"/>
    </source>
</evidence>
<evidence type="ECO:0000256" key="17">
    <source>
        <dbReference type="ARBA" id="ARBA00023211"/>
    </source>
</evidence>
<evidence type="ECO:0000313" key="26">
    <source>
        <dbReference type="Proteomes" id="UP001277761"/>
    </source>
</evidence>
<feature type="domain" description="ATP-dependent DNA ligase family profile" evidence="24">
    <location>
        <begin position="275"/>
        <end position="397"/>
    </location>
</feature>
<keyword evidence="9" id="KW-0227">DNA damage</keyword>
<keyword evidence="26" id="KW-1185">Reference proteome</keyword>
<dbReference type="Pfam" id="PF13298">
    <property type="entry name" value="LigD_N"/>
    <property type="match status" value="1"/>
</dbReference>
<proteinExistence type="inferred from homology"/>
<keyword evidence="12" id="KW-0067">ATP-binding</keyword>
<evidence type="ECO:0000256" key="16">
    <source>
        <dbReference type="ARBA" id="ARBA00023204"/>
    </source>
</evidence>
<dbReference type="Pfam" id="PF04679">
    <property type="entry name" value="DNA_ligase_A_C"/>
    <property type="match status" value="1"/>
</dbReference>
<dbReference type="CDD" id="cd07971">
    <property type="entry name" value="OBF_DNA_ligase_LigD"/>
    <property type="match status" value="1"/>
</dbReference>
<keyword evidence="18" id="KW-0511">Multifunctional enzyme</keyword>
<evidence type="ECO:0000256" key="11">
    <source>
        <dbReference type="ARBA" id="ARBA00022839"/>
    </source>
</evidence>
<keyword evidence="17" id="KW-0464">Manganese</keyword>
<dbReference type="CDD" id="cd04863">
    <property type="entry name" value="MtLigD_Pol_like"/>
    <property type="match status" value="1"/>
</dbReference>
<dbReference type="InterPro" id="IPR014145">
    <property type="entry name" value="LigD_pol_dom"/>
</dbReference>
<gene>
    <name evidence="25" type="primary">ligD</name>
    <name evidence="25" type="ORF">SK069_08005</name>
</gene>
<evidence type="ECO:0000256" key="21">
    <source>
        <dbReference type="ARBA" id="ARBA00049981"/>
    </source>
</evidence>
<feature type="region of interest" description="Disordered" evidence="23">
    <location>
        <begin position="1"/>
        <end position="31"/>
    </location>
</feature>
<comment type="cofactor">
    <cofactor evidence="1">
        <name>Mn(2+)</name>
        <dbReference type="ChEBI" id="CHEBI:29035"/>
    </cofactor>
</comment>
<keyword evidence="7" id="KW-0479">Metal-binding</keyword>
<dbReference type="NCBIfam" id="TIGR02778">
    <property type="entry name" value="ligD_pol"/>
    <property type="match status" value="1"/>
</dbReference>
<keyword evidence="5" id="KW-0548">Nucleotidyltransferase</keyword>
<dbReference type="Pfam" id="PF21686">
    <property type="entry name" value="LigD_Prim-Pol"/>
    <property type="match status" value="1"/>
</dbReference>
<evidence type="ECO:0000256" key="4">
    <source>
        <dbReference type="ARBA" id="ARBA00022679"/>
    </source>
</evidence>
<dbReference type="InterPro" id="IPR014146">
    <property type="entry name" value="LigD_ligase_dom"/>
</dbReference>
<dbReference type="InterPro" id="IPR014143">
    <property type="entry name" value="NHEJ_ligase_prk"/>
</dbReference>
<name>A0ABU4VIL5_9ACTN</name>
<evidence type="ECO:0000256" key="23">
    <source>
        <dbReference type="SAM" id="MobiDB-lite"/>
    </source>
</evidence>
<dbReference type="CDD" id="cd07906">
    <property type="entry name" value="Adenylation_DNA_ligase_LigD_LigC"/>
    <property type="match status" value="1"/>
</dbReference>
<evidence type="ECO:0000256" key="14">
    <source>
        <dbReference type="ARBA" id="ARBA00023125"/>
    </source>
</evidence>